<dbReference type="Ensembl" id="ENSCINT00000033823.1">
    <property type="protein sequence ID" value="ENSCINP00000035253.1"/>
    <property type="gene ID" value="ENSCING00000024168.1"/>
</dbReference>
<dbReference type="GeneTree" id="ENSGT00660000097264"/>
<dbReference type="InParanoid" id="H2Y019"/>
<dbReference type="InterPro" id="IPR045325">
    <property type="entry name" value="TMEM70/TMEM186/TMEM223"/>
</dbReference>
<evidence type="ECO:0000256" key="1">
    <source>
        <dbReference type="SAM" id="Phobius"/>
    </source>
</evidence>
<dbReference type="Proteomes" id="UP000008144">
    <property type="component" value="Chromosome 4"/>
</dbReference>
<protein>
    <submittedName>
        <fullName evidence="2">Uncharacterized protein</fullName>
    </submittedName>
</protein>
<keyword evidence="3" id="KW-1185">Reference proteome</keyword>
<keyword evidence="1" id="KW-0472">Membrane</keyword>
<keyword evidence="1" id="KW-1133">Transmembrane helix</keyword>
<feature type="transmembrane region" description="Helical" evidence="1">
    <location>
        <begin position="31"/>
        <end position="51"/>
    </location>
</feature>
<dbReference type="AlphaFoldDB" id="H2Y019"/>
<dbReference type="OMA" id="HWISVEG"/>
<reference evidence="3" key="1">
    <citation type="journal article" date="2002" name="Science">
        <title>The draft genome of Ciona intestinalis: insights into chordate and vertebrate origins.</title>
        <authorList>
            <person name="Dehal P."/>
            <person name="Satou Y."/>
            <person name="Campbell R.K."/>
            <person name="Chapman J."/>
            <person name="Degnan B."/>
            <person name="De Tomaso A."/>
            <person name="Davidson B."/>
            <person name="Di Gregorio A."/>
            <person name="Gelpke M."/>
            <person name="Goodstein D.M."/>
            <person name="Harafuji N."/>
            <person name="Hastings K.E."/>
            <person name="Ho I."/>
            <person name="Hotta K."/>
            <person name="Huang W."/>
            <person name="Kawashima T."/>
            <person name="Lemaire P."/>
            <person name="Martinez D."/>
            <person name="Meinertzhagen I.A."/>
            <person name="Necula S."/>
            <person name="Nonaka M."/>
            <person name="Putnam N."/>
            <person name="Rash S."/>
            <person name="Saiga H."/>
            <person name="Satake M."/>
            <person name="Terry A."/>
            <person name="Yamada L."/>
            <person name="Wang H.G."/>
            <person name="Awazu S."/>
            <person name="Azumi K."/>
            <person name="Boore J."/>
            <person name="Branno M."/>
            <person name="Chin-Bow S."/>
            <person name="DeSantis R."/>
            <person name="Doyle S."/>
            <person name="Francino P."/>
            <person name="Keys D.N."/>
            <person name="Haga S."/>
            <person name="Hayashi H."/>
            <person name="Hino K."/>
            <person name="Imai K.S."/>
            <person name="Inaba K."/>
            <person name="Kano S."/>
            <person name="Kobayashi K."/>
            <person name="Kobayashi M."/>
            <person name="Lee B.I."/>
            <person name="Makabe K.W."/>
            <person name="Manohar C."/>
            <person name="Matassi G."/>
            <person name="Medina M."/>
            <person name="Mochizuki Y."/>
            <person name="Mount S."/>
            <person name="Morishita T."/>
            <person name="Miura S."/>
            <person name="Nakayama A."/>
            <person name="Nishizaka S."/>
            <person name="Nomoto H."/>
            <person name="Ohta F."/>
            <person name="Oishi K."/>
            <person name="Rigoutsos I."/>
            <person name="Sano M."/>
            <person name="Sasaki A."/>
            <person name="Sasakura Y."/>
            <person name="Shoguchi E."/>
            <person name="Shin-i T."/>
            <person name="Spagnuolo A."/>
            <person name="Stainier D."/>
            <person name="Suzuki M.M."/>
            <person name="Tassy O."/>
            <person name="Takatori N."/>
            <person name="Tokuoka M."/>
            <person name="Yagi K."/>
            <person name="Yoshizaki F."/>
            <person name="Wada S."/>
            <person name="Zhang C."/>
            <person name="Hyatt P.D."/>
            <person name="Larimer F."/>
            <person name="Detter C."/>
            <person name="Doggett N."/>
            <person name="Glavina T."/>
            <person name="Hawkins T."/>
            <person name="Richardson P."/>
            <person name="Lucas S."/>
            <person name="Kohara Y."/>
            <person name="Levine M."/>
            <person name="Satoh N."/>
            <person name="Rokhsar D.S."/>
        </authorList>
    </citation>
    <scope>NUCLEOTIDE SEQUENCE [LARGE SCALE GENOMIC DNA]</scope>
</reference>
<name>H2Y019_CIOIN</name>
<reference evidence="2" key="4">
    <citation type="submission" date="2025-09" db="UniProtKB">
        <authorList>
            <consortium name="Ensembl"/>
        </authorList>
    </citation>
    <scope>IDENTIFICATION</scope>
</reference>
<reference evidence="2" key="2">
    <citation type="journal article" date="2008" name="Genome Biol.">
        <title>Improved genome assembly and evidence-based global gene model set for the chordate Ciona intestinalis: new insight into intron and operon populations.</title>
        <authorList>
            <person name="Satou Y."/>
            <person name="Mineta K."/>
            <person name="Ogasawara M."/>
            <person name="Sasakura Y."/>
            <person name="Shoguchi E."/>
            <person name="Ueno K."/>
            <person name="Yamada L."/>
            <person name="Matsumoto J."/>
            <person name="Wasserscheid J."/>
            <person name="Dewar K."/>
            <person name="Wiley G.B."/>
            <person name="Macmil S.L."/>
            <person name="Roe B.A."/>
            <person name="Zeller R.W."/>
            <person name="Hastings K.E."/>
            <person name="Lemaire P."/>
            <person name="Lindquist E."/>
            <person name="Endo T."/>
            <person name="Hotta K."/>
            <person name="Inaba K."/>
        </authorList>
    </citation>
    <scope>NUCLEOTIDE SEQUENCE [LARGE SCALE GENOMIC DNA]</scope>
    <source>
        <strain evidence="2">wild type</strain>
    </source>
</reference>
<dbReference type="HOGENOM" id="CLU_1906018_0_0_1"/>
<organism evidence="2 3">
    <name type="scientific">Ciona intestinalis</name>
    <name type="common">Transparent sea squirt</name>
    <name type="synonym">Ascidia intestinalis</name>
    <dbReference type="NCBI Taxonomy" id="7719"/>
    <lineage>
        <taxon>Eukaryota</taxon>
        <taxon>Metazoa</taxon>
        <taxon>Chordata</taxon>
        <taxon>Tunicata</taxon>
        <taxon>Ascidiacea</taxon>
        <taxon>Phlebobranchia</taxon>
        <taxon>Cionidae</taxon>
        <taxon>Ciona</taxon>
    </lineage>
</organism>
<keyword evidence="1" id="KW-0812">Transmembrane</keyword>
<proteinExistence type="predicted"/>
<evidence type="ECO:0000313" key="3">
    <source>
        <dbReference type="Proteomes" id="UP000008144"/>
    </source>
</evidence>
<evidence type="ECO:0000313" key="2">
    <source>
        <dbReference type="Ensembl" id="ENSCINP00000035253.1"/>
    </source>
</evidence>
<dbReference type="EMBL" id="EAAA01001955">
    <property type="status" value="NOT_ANNOTATED_CDS"/>
    <property type="molecule type" value="Genomic_DNA"/>
</dbReference>
<accession>H2Y019</accession>
<sequence>MVSEMHKYPDDVQSEIDDRKVKGPFNIYGGANAYILPPVCILLSIGLWYGVSRICTSLLKKVLVSTDRKVVTLVTYSLLRKEHAFSVPARLVTLKGERQVAVNAPGRNSKHWISVEGTITNKALFESVMGVYKGPKIDI</sequence>
<reference evidence="2" key="3">
    <citation type="submission" date="2025-08" db="UniProtKB">
        <authorList>
            <consortium name="Ensembl"/>
        </authorList>
    </citation>
    <scope>IDENTIFICATION</scope>
</reference>
<dbReference type="Pfam" id="PF06979">
    <property type="entry name" value="TMEM70"/>
    <property type="match status" value="1"/>
</dbReference>